<dbReference type="PANTHER" id="PTHR35546">
    <property type="entry name" value="F-BOX PROTEIN INTERACTION DOMAIN PROTEIN-RELATED"/>
    <property type="match status" value="1"/>
</dbReference>
<dbReference type="AlphaFoldDB" id="A0A834HJE8"/>
<comment type="caution">
    <text evidence="4">The sequence shown here is derived from an EMBL/GenBank/DDBJ whole genome shotgun (WGS) entry which is preliminary data.</text>
</comment>
<feature type="domain" description="F-box associated beta-propeller type 3" evidence="3">
    <location>
        <begin position="107"/>
        <end position="244"/>
    </location>
</feature>
<dbReference type="PANTHER" id="PTHR35546:SF130">
    <property type="entry name" value="EXPRESSED PROTEIN"/>
    <property type="match status" value="1"/>
</dbReference>
<feature type="compositionally biased region" description="Polar residues" evidence="1">
    <location>
        <begin position="450"/>
        <end position="460"/>
    </location>
</feature>
<dbReference type="InterPro" id="IPR013187">
    <property type="entry name" value="F-box-assoc_dom_typ3"/>
</dbReference>
<evidence type="ECO:0000313" key="4">
    <source>
        <dbReference type="EMBL" id="KAF7153410.1"/>
    </source>
</evidence>
<dbReference type="OrthoDB" id="1916346at2759"/>
<keyword evidence="5" id="KW-1185">Reference proteome</keyword>
<evidence type="ECO:0008006" key="6">
    <source>
        <dbReference type="Google" id="ProtNLM"/>
    </source>
</evidence>
<evidence type="ECO:0000259" key="2">
    <source>
        <dbReference type="Pfam" id="PF00646"/>
    </source>
</evidence>
<feature type="domain" description="F-box" evidence="2">
    <location>
        <begin position="18"/>
        <end position="52"/>
    </location>
</feature>
<gene>
    <name evidence="4" type="ORF">RHSIM_Rhsim01G0017900</name>
</gene>
<feature type="compositionally biased region" description="Low complexity" evidence="1">
    <location>
        <begin position="433"/>
        <end position="448"/>
    </location>
</feature>
<name>A0A834HJE8_RHOSS</name>
<feature type="region of interest" description="Disordered" evidence="1">
    <location>
        <begin position="394"/>
        <end position="460"/>
    </location>
</feature>
<dbReference type="Proteomes" id="UP000626092">
    <property type="component" value="Unassembled WGS sequence"/>
</dbReference>
<protein>
    <recommendedName>
        <fullName evidence="6">F-box domain-containing protein</fullName>
    </recommendedName>
</protein>
<dbReference type="Pfam" id="PF08268">
    <property type="entry name" value="FBA_3"/>
    <property type="match status" value="1"/>
</dbReference>
<reference evidence="4" key="1">
    <citation type="submission" date="2019-11" db="EMBL/GenBank/DDBJ databases">
        <authorList>
            <person name="Liu Y."/>
            <person name="Hou J."/>
            <person name="Li T.-Q."/>
            <person name="Guan C.-H."/>
            <person name="Wu X."/>
            <person name="Wu H.-Z."/>
            <person name="Ling F."/>
            <person name="Zhang R."/>
            <person name="Shi X.-G."/>
            <person name="Ren J.-P."/>
            <person name="Chen E.-F."/>
            <person name="Sun J.-M."/>
        </authorList>
    </citation>
    <scope>NUCLEOTIDE SEQUENCE</scope>
    <source>
        <strain evidence="4">Adult_tree_wgs_1</strain>
        <tissue evidence="4">Leaves</tissue>
    </source>
</reference>
<evidence type="ECO:0000256" key="1">
    <source>
        <dbReference type="SAM" id="MobiDB-lite"/>
    </source>
</evidence>
<dbReference type="InterPro" id="IPR055290">
    <property type="entry name" value="At3g26010-like"/>
</dbReference>
<dbReference type="SUPFAM" id="SSF81383">
    <property type="entry name" value="F-box domain"/>
    <property type="match status" value="1"/>
</dbReference>
<proteinExistence type="predicted"/>
<dbReference type="Pfam" id="PF00646">
    <property type="entry name" value="F-box"/>
    <property type="match status" value="1"/>
</dbReference>
<organism evidence="4 5">
    <name type="scientific">Rhododendron simsii</name>
    <name type="common">Sims's rhododendron</name>
    <dbReference type="NCBI Taxonomy" id="118357"/>
    <lineage>
        <taxon>Eukaryota</taxon>
        <taxon>Viridiplantae</taxon>
        <taxon>Streptophyta</taxon>
        <taxon>Embryophyta</taxon>
        <taxon>Tracheophyta</taxon>
        <taxon>Spermatophyta</taxon>
        <taxon>Magnoliopsida</taxon>
        <taxon>eudicotyledons</taxon>
        <taxon>Gunneridae</taxon>
        <taxon>Pentapetalae</taxon>
        <taxon>asterids</taxon>
        <taxon>Ericales</taxon>
        <taxon>Ericaceae</taxon>
        <taxon>Ericoideae</taxon>
        <taxon>Rhodoreae</taxon>
        <taxon>Rhododendron</taxon>
    </lineage>
</organism>
<evidence type="ECO:0000259" key="3">
    <source>
        <dbReference type="Pfam" id="PF08268"/>
    </source>
</evidence>
<accession>A0A834HJE8</accession>
<sequence>MNATSDLSPAAEVIANNLDLLAQILLCLPAKTIIRFKFVSKHWLSLLSDSQFAAKHSIRNPNPSISGLFLYWNYKVDPKSVSLNGDPNRVPTLDFIKGVGNFRLRAEIIDSCNGLLLCEYSRRYPNFYSPCHYLVCNPTTQTYTLIPQPAEFTPRALLRVFLAFDPSKSPHYKVVFMGPDPDLYSPYLKIYIYCSESASWRQIHARPGTGFKLGVFCGGVIYWLSDDNVVLGFDVDLEKMIEMPKPPGILSLDKIVYFGACGGSLFLIQTHELIDKGFRILEVDTEYCRWIVKGPADLGPLQCVYSQLGYKYGDRYSVLCVLKGEKEEDFALVFSVAGKVISYKPECSRVACGCEEMRWGGVEELAIEDLTANEKSTLGEALFHLEKGVGFLKGPSEEPHCKPKRSEFETTISPHSKELNFLKDPNYNLIDHQPQQSNGSKPSSSRSNIALESTSSQEQS</sequence>
<dbReference type="NCBIfam" id="TIGR01640">
    <property type="entry name" value="F_box_assoc_1"/>
    <property type="match status" value="1"/>
</dbReference>
<dbReference type="InterPro" id="IPR036047">
    <property type="entry name" value="F-box-like_dom_sf"/>
</dbReference>
<feature type="compositionally biased region" description="Basic and acidic residues" evidence="1">
    <location>
        <begin position="395"/>
        <end position="408"/>
    </location>
</feature>
<dbReference type="InterPro" id="IPR017451">
    <property type="entry name" value="F-box-assoc_interact_dom"/>
</dbReference>
<evidence type="ECO:0000313" key="5">
    <source>
        <dbReference type="Proteomes" id="UP000626092"/>
    </source>
</evidence>
<dbReference type="EMBL" id="WJXA01000001">
    <property type="protein sequence ID" value="KAF7153410.1"/>
    <property type="molecule type" value="Genomic_DNA"/>
</dbReference>
<dbReference type="InterPro" id="IPR001810">
    <property type="entry name" value="F-box_dom"/>
</dbReference>